<sequence length="64" mass="6552">MRAQRGAGRAGCGVGGMGGPGYGSVFGPVYGLVMVVPPVVTREGTTVDPGGSGWRRSDYFVMVM</sequence>
<reference evidence="1 2" key="1">
    <citation type="journal article" date="2019" name="Int. J. Syst. Evol. Microbiol.">
        <title>The Global Catalogue of Microorganisms (GCM) 10K type strain sequencing project: providing services to taxonomists for standard genome sequencing and annotation.</title>
        <authorList>
            <consortium name="The Broad Institute Genomics Platform"/>
            <consortium name="The Broad Institute Genome Sequencing Center for Infectious Disease"/>
            <person name="Wu L."/>
            <person name="Ma J."/>
        </authorList>
    </citation>
    <scope>NUCLEOTIDE SEQUENCE [LARGE SCALE GENOMIC DNA]</scope>
    <source>
        <strain evidence="1 2">JCM 4358</strain>
    </source>
</reference>
<keyword evidence="2" id="KW-1185">Reference proteome</keyword>
<organism evidence="1 2">
    <name type="scientific">Streptomyces coeruleofuscus</name>
    <dbReference type="NCBI Taxonomy" id="66879"/>
    <lineage>
        <taxon>Bacteria</taxon>
        <taxon>Bacillati</taxon>
        <taxon>Actinomycetota</taxon>
        <taxon>Actinomycetes</taxon>
        <taxon>Kitasatosporales</taxon>
        <taxon>Streptomycetaceae</taxon>
        <taxon>Streptomyces</taxon>
    </lineage>
</organism>
<dbReference type="EMBL" id="BAAASE010000003">
    <property type="protein sequence ID" value="GAA2394521.1"/>
    <property type="molecule type" value="Genomic_DNA"/>
</dbReference>
<dbReference type="Proteomes" id="UP001499986">
    <property type="component" value="Unassembled WGS sequence"/>
</dbReference>
<gene>
    <name evidence="1" type="ORF">GCM10010255_26440</name>
</gene>
<accession>A0ABN3I5A0</accession>
<protein>
    <submittedName>
        <fullName evidence="1">Uncharacterized protein</fullName>
    </submittedName>
</protein>
<name>A0ABN3I5A0_9ACTN</name>
<evidence type="ECO:0000313" key="1">
    <source>
        <dbReference type="EMBL" id="GAA2394521.1"/>
    </source>
</evidence>
<comment type="caution">
    <text evidence="1">The sequence shown here is derived from an EMBL/GenBank/DDBJ whole genome shotgun (WGS) entry which is preliminary data.</text>
</comment>
<proteinExistence type="predicted"/>
<evidence type="ECO:0000313" key="2">
    <source>
        <dbReference type="Proteomes" id="UP001499986"/>
    </source>
</evidence>